<organism evidence="2 4">
    <name type="scientific">Rufibacter glacialis</name>
    <dbReference type="NCBI Taxonomy" id="1259555"/>
    <lineage>
        <taxon>Bacteria</taxon>
        <taxon>Pseudomonadati</taxon>
        <taxon>Bacteroidota</taxon>
        <taxon>Cytophagia</taxon>
        <taxon>Cytophagales</taxon>
        <taxon>Hymenobacteraceae</taxon>
        <taxon>Rufibacter</taxon>
    </lineage>
</organism>
<sequence length="127" mass="14116">MAKASSSNRRNKIHIFFHLHKREGPALKAGPSLLAGLFENQAIKGHSKASLLSALVAILLLGLGFQVCPVVLFFLRLSPHCSFKLQAFWVQVENLNPGLILLGEGLYMSQERRLRLKGFYYGADLLP</sequence>
<evidence type="ECO:0000313" key="2">
    <source>
        <dbReference type="EMBL" id="KAA6435565.1"/>
    </source>
</evidence>
<protein>
    <submittedName>
        <fullName evidence="2">Uncharacterized protein</fullName>
    </submittedName>
</protein>
<dbReference type="Proteomes" id="UP000323866">
    <property type="component" value="Unassembled WGS sequence"/>
</dbReference>
<feature type="transmembrane region" description="Helical" evidence="1">
    <location>
        <begin position="51"/>
        <end position="75"/>
    </location>
</feature>
<dbReference type="RefSeq" id="WP_149097757.1">
    <property type="nucleotide sequence ID" value="NZ_BMMG01000002.1"/>
</dbReference>
<evidence type="ECO:0000256" key="1">
    <source>
        <dbReference type="SAM" id="Phobius"/>
    </source>
</evidence>
<evidence type="ECO:0000313" key="5">
    <source>
        <dbReference type="Proteomes" id="UP001570846"/>
    </source>
</evidence>
<keyword evidence="1" id="KW-1133">Transmembrane helix</keyword>
<name>A0A5M8QHQ3_9BACT</name>
<evidence type="ECO:0000313" key="3">
    <source>
        <dbReference type="EMBL" id="MFA1769945.1"/>
    </source>
</evidence>
<dbReference type="AlphaFoldDB" id="A0A5M8QHQ3"/>
<keyword evidence="1" id="KW-0812">Transmembrane</keyword>
<dbReference type="EMBL" id="JBGOGF010000001">
    <property type="protein sequence ID" value="MFA1769945.1"/>
    <property type="molecule type" value="Genomic_DNA"/>
</dbReference>
<comment type="caution">
    <text evidence="2">The sequence shown here is derived from an EMBL/GenBank/DDBJ whole genome shotgun (WGS) entry which is preliminary data.</text>
</comment>
<gene>
    <name evidence="3" type="ORF">ACD591_01485</name>
    <name evidence="2" type="ORF">FOE74_06385</name>
</gene>
<reference evidence="2 4" key="2">
    <citation type="submission" date="2019-09" db="EMBL/GenBank/DDBJ databases">
        <title>A bacterium isolated from glacier soil.</title>
        <authorList>
            <person name="Liu Q."/>
        </authorList>
    </citation>
    <scope>NUCLEOTIDE SEQUENCE [LARGE SCALE GENOMIC DNA]</scope>
    <source>
        <strain evidence="2 4">MDT1-10-3</strain>
    </source>
</reference>
<evidence type="ECO:0000313" key="4">
    <source>
        <dbReference type="Proteomes" id="UP000323866"/>
    </source>
</evidence>
<dbReference type="EMBL" id="VKKZ01000019">
    <property type="protein sequence ID" value="KAA6435565.1"/>
    <property type="molecule type" value="Genomic_DNA"/>
</dbReference>
<accession>A0A5M8QHQ3</accession>
<reference evidence="2 4" key="1">
    <citation type="submission" date="2019-07" db="EMBL/GenBank/DDBJ databases">
        <authorList>
            <person name="Qu J.-H."/>
        </authorList>
    </citation>
    <scope>NUCLEOTIDE SEQUENCE [LARGE SCALE GENOMIC DNA]</scope>
    <source>
        <strain evidence="2 4">MDT1-10-3</strain>
    </source>
</reference>
<keyword evidence="5" id="KW-1185">Reference proteome</keyword>
<keyword evidence="1" id="KW-0472">Membrane</keyword>
<dbReference type="Proteomes" id="UP001570846">
    <property type="component" value="Unassembled WGS sequence"/>
</dbReference>
<proteinExistence type="predicted"/>
<reference evidence="3 5" key="3">
    <citation type="submission" date="2024-08" db="EMBL/GenBank/DDBJ databases">
        <authorList>
            <person name="Wei W."/>
        </authorList>
    </citation>
    <scope>NUCLEOTIDE SEQUENCE [LARGE SCALE GENOMIC DNA]</scope>
    <source>
        <strain evidence="3 5">XU2</strain>
    </source>
</reference>